<evidence type="ECO:0000256" key="7">
    <source>
        <dbReference type="ARBA" id="ARBA00023136"/>
    </source>
</evidence>
<dbReference type="Pfam" id="PF01459">
    <property type="entry name" value="Porin_3"/>
    <property type="match status" value="1"/>
</dbReference>
<evidence type="ECO:0000313" key="9">
    <source>
        <dbReference type="EMBL" id="ELK34029.1"/>
    </source>
</evidence>
<dbReference type="GO" id="GO:0005741">
    <property type="term" value="C:mitochondrial outer membrane"/>
    <property type="evidence" value="ECO:0007669"/>
    <property type="project" value="UniProtKB-SubCell"/>
</dbReference>
<organism evidence="9 10">
    <name type="scientific">Myotis davidii</name>
    <name type="common">David's myotis</name>
    <dbReference type="NCBI Taxonomy" id="225400"/>
    <lineage>
        <taxon>Eukaryota</taxon>
        <taxon>Metazoa</taxon>
        <taxon>Chordata</taxon>
        <taxon>Craniata</taxon>
        <taxon>Vertebrata</taxon>
        <taxon>Euteleostomi</taxon>
        <taxon>Mammalia</taxon>
        <taxon>Eutheria</taxon>
        <taxon>Laurasiatheria</taxon>
        <taxon>Chiroptera</taxon>
        <taxon>Yangochiroptera</taxon>
        <taxon>Vespertilionidae</taxon>
        <taxon>Myotis</taxon>
    </lineage>
</organism>
<keyword evidence="6" id="KW-0496">Mitochondrion</keyword>
<feature type="region of interest" description="Disordered" evidence="8">
    <location>
        <begin position="105"/>
        <end position="132"/>
    </location>
</feature>
<dbReference type="Proteomes" id="UP000010556">
    <property type="component" value="Unassembled WGS sequence"/>
</dbReference>
<protein>
    <submittedName>
        <fullName evidence="9">Mitochondrial import receptor subunit TOM40 like protein</fullName>
    </submittedName>
</protein>
<name>L5M5Y5_MYODS</name>
<evidence type="ECO:0000256" key="4">
    <source>
        <dbReference type="ARBA" id="ARBA00022452"/>
    </source>
</evidence>
<keyword evidence="6" id="KW-1000">Mitochondrion outer membrane</keyword>
<sequence>MDPRGCRGHAAAGTQGLTMMGPVAAFPTWMPAGATQVPGAVSYPGEGVKLTVNKGLSNHFQVNHTVAELPRTDCTYHSGVMYVGTKQLSPTETFPVLVGDMDSSGSLNAQVIHQPGPASGPRWPSRPSSQRL</sequence>
<dbReference type="GO" id="GO:0030150">
    <property type="term" value="P:protein import into mitochondrial matrix"/>
    <property type="evidence" value="ECO:0007669"/>
    <property type="project" value="InterPro"/>
</dbReference>
<keyword evidence="3" id="KW-0813">Transport</keyword>
<evidence type="ECO:0000256" key="6">
    <source>
        <dbReference type="ARBA" id="ARBA00022787"/>
    </source>
</evidence>
<keyword evidence="9" id="KW-0675">Receptor</keyword>
<evidence type="ECO:0000256" key="3">
    <source>
        <dbReference type="ARBA" id="ARBA00022448"/>
    </source>
</evidence>
<comment type="subcellular location">
    <subcellularLocation>
        <location evidence="1">Membrane</location>
        <topology evidence="1">Multi-pass membrane protein</topology>
    </subcellularLocation>
    <subcellularLocation>
        <location evidence="2">Mitochondrion outer membrane</location>
    </subcellularLocation>
</comment>
<keyword evidence="4" id="KW-1134">Transmembrane beta strand</keyword>
<evidence type="ECO:0000313" key="10">
    <source>
        <dbReference type="Proteomes" id="UP000010556"/>
    </source>
</evidence>
<keyword evidence="5" id="KW-0812">Transmembrane</keyword>
<accession>L5M5Y5</accession>
<gene>
    <name evidence="9" type="ORF">MDA_GLEAN10004598</name>
</gene>
<proteinExistence type="predicted"/>
<dbReference type="InterPro" id="IPR027246">
    <property type="entry name" value="Porin_Euk/Tom40"/>
</dbReference>
<dbReference type="AlphaFoldDB" id="L5M5Y5"/>
<reference evidence="10" key="1">
    <citation type="journal article" date="2013" name="Science">
        <title>Comparative analysis of bat genomes provides insight into the evolution of flight and immunity.</title>
        <authorList>
            <person name="Zhang G."/>
            <person name="Cowled C."/>
            <person name="Shi Z."/>
            <person name="Huang Z."/>
            <person name="Bishop-Lilly K.A."/>
            <person name="Fang X."/>
            <person name="Wynne J.W."/>
            <person name="Xiong Z."/>
            <person name="Baker M.L."/>
            <person name="Zhao W."/>
            <person name="Tachedjian M."/>
            <person name="Zhu Y."/>
            <person name="Zhou P."/>
            <person name="Jiang X."/>
            <person name="Ng J."/>
            <person name="Yang L."/>
            <person name="Wu L."/>
            <person name="Xiao J."/>
            <person name="Feng Y."/>
            <person name="Chen Y."/>
            <person name="Sun X."/>
            <person name="Zhang Y."/>
            <person name="Marsh G.A."/>
            <person name="Crameri G."/>
            <person name="Broder C.C."/>
            <person name="Frey K.G."/>
            <person name="Wang L.F."/>
            <person name="Wang J."/>
        </authorList>
    </citation>
    <scope>NUCLEOTIDE SEQUENCE [LARGE SCALE GENOMIC DNA]</scope>
</reference>
<evidence type="ECO:0000256" key="2">
    <source>
        <dbReference type="ARBA" id="ARBA00004294"/>
    </source>
</evidence>
<evidence type="ECO:0000256" key="8">
    <source>
        <dbReference type="SAM" id="MobiDB-lite"/>
    </source>
</evidence>
<dbReference type="PANTHER" id="PTHR10802">
    <property type="entry name" value="MITOCHONDRIAL IMPORT RECEPTOR SUBUNIT TOM40"/>
    <property type="match status" value="1"/>
</dbReference>
<dbReference type="InterPro" id="IPR037930">
    <property type="entry name" value="Tom40"/>
</dbReference>
<dbReference type="GO" id="GO:0008320">
    <property type="term" value="F:protein transmembrane transporter activity"/>
    <property type="evidence" value="ECO:0007669"/>
    <property type="project" value="InterPro"/>
</dbReference>
<evidence type="ECO:0000256" key="1">
    <source>
        <dbReference type="ARBA" id="ARBA00004141"/>
    </source>
</evidence>
<keyword evidence="10" id="KW-1185">Reference proteome</keyword>
<keyword evidence="7" id="KW-0472">Membrane</keyword>
<evidence type="ECO:0000256" key="5">
    <source>
        <dbReference type="ARBA" id="ARBA00022692"/>
    </source>
</evidence>
<dbReference type="EMBL" id="KB103521">
    <property type="protein sequence ID" value="ELK34029.1"/>
    <property type="molecule type" value="Genomic_DNA"/>
</dbReference>